<comment type="caution">
    <text evidence="1">The sequence shown here is derived from an EMBL/GenBank/DDBJ whole genome shotgun (WGS) entry which is preliminary data.</text>
</comment>
<evidence type="ECO:0008006" key="3">
    <source>
        <dbReference type="Google" id="ProtNLM"/>
    </source>
</evidence>
<name>A0AAV1ZKM2_9ARAC</name>
<gene>
    <name evidence="1" type="ORF">LARSCL_LOCUS6298</name>
</gene>
<dbReference type="Proteomes" id="UP001497382">
    <property type="component" value="Unassembled WGS sequence"/>
</dbReference>
<keyword evidence="2" id="KW-1185">Reference proteome</keyword>
<accession>A0AAV1ZKM2</accession>
<evidence type="ECO:0000313" key="2">
    <source>
        <dbReference type="Proteomes" id="UP001497382"/>
    </source>
</evidence>
<protein>
    <recommendedName>
        <fullName evidence="3">Ribosomal protein S19</fullName>
    </recommendedName>
</protein>
<evidence type="ECO:0000313" key="1">
    <source>
        <dbReference type="EMBL" id="CAL1272295.1"/>
    </source>
</evidence>
<proteinExistence type="predicted"/>
<organism evidence="1 2">
    <name type="scientific">Larinioides sclopetarius</name>
    <dbReference type="NCBI Taxonomy" id="280406"/>
    <lineage>
        <taxon>Eukaryota</taxon>
        <taxon>Metazoa</taxon>
        <taxon>Ecdysozoa</taxon>
        <taxon>Arthropoda</taxon>
        <taxon>Chelicerata</taxon>
        <taxon>Arachnida</taxon>
        <taxon>Araneae</taxon>
        <taxon>Araneomorphae</taxon>
        <taxon>Entelegynae</taxon>
        <taxon>Araneoidea</taxon>
        <taxon>Araneidae</taxon>
        <taxon>Larinioides</taxon>
    </lineage>
</organism>
<dbReference type="AlphaFoldDB" id="A0AAV1ZKM2"/>
<sequence length="111" mass="13120">MVLSADKVILEKIHDALCLVFPPQSIRGNRRFGPLRRPISYTEAERRSRYLIEPSTVPMQTYVYKTENNRPVYFHRGRPGHVVNFCRDRRVIFNAYWGRQVTNTQLQSPNQ</sequence>
<dbReference type="EMBL" id="CAXIEN010000059">
    <property type="protein sequence ID" value="CAL1272295.1"/>
    <property type="molecule type" value="Genomic_DNA"/>
</dbReference>
<reference evidence="1 2" key="1">
    <citation type="submission" date="2024-04" db="EMBL/GenBank/DDBJ databases">
        <authorList>
            <person name="Rising A."/>
            <person name="Reimegard J."/>
            <person name="Sonavane S."/>
            <person name="Akerstrom W."/>
            <person name="Nylinder S."/>
            <person name="Hedman E."/>
            <person name="Kallberg Y."/>
        </authorList>
    </citation>
    <scope>NUCLEOTIDE SEQUENCE [LARGE SCALE GENOMIC DNA]</scope>
</reference>